<dbReference type="CDD" id="cd24036">
    <property type="entry name" value="ASKHA_NBD_BcrAD_BadFG_HgdC_HadI"/>
    <property type="match status" value="1"/>
</dbReference>
<dbReference type="AlphaFoldDB" id="B8CYI7"/>
<keyword evidence="3" id="KW-0479">Metal-binding</keyword>
<keyword evidence="4" id="KW-0408">Iron</keyword>
<keyword evidence="8" id="KW-1185">Reference proteome</keyword>
<dbReference type="FunFam" id="3.30.420.40:FF:000217">
    <property type="entry name" value="2-hydroxyisocaproyl-CoA dehydratase activator"/>
    <property type="match status" value="1"/>
</dbReference>
<dbReference type="KEGG" id="hor:Hore_16070"/>
<reference evidence="7 8" key="1">
    <citation type="journal article" date="2009" name="PLoS ONE">
        <title>Genome analysis of the anaerobic thermohalophilic bacterium Halothermothrix orenii.</title>
        <authorList>
            <person name="Mavromatis K."/>
            <person name="Ivanova N."/>
            <person name="Anderson I."/>
            <person name="Lykidis A."/>
            <person name="Hooper S.D."/>
            <person name="Sun H."/>
            <person name="Kunin V."/>
            <person name="Lapidus A."/>
            <person name="Hugenholtz P."/>
            <person name="Patel B."/>
            <person name="Kyrpides N.C."/>
        </authorList>
    </citation>
    <scope>NUCLEOTIDE SEQUENCE [LARGE SCALE GENOMIC DNA]</scope>
    <source>
        <strain evidence="8">H 168 / OCM 544 / DSM 9562</strain>
    </source>
</reference>
<evidence type="ECO:0000256" key="3">
    <source>
        <dbReference type="ARBA" id="ARBA00022723"/>
    </source>
</evidence>
<evidence type="ECO:0000256" key="2">
    <source>
        <dbReference type="ARBA" id="ARBA00011738"/>
    </source>
</evidence>
<dbReference type="NCBIfam" id="TIGR00241">
    <property type="entry name" value="CoA_E_activ"/>
    <property type="match status" value="1"/>
</dbReference>
<dbReference type="eggNOG" id="COG1924">
    <property type="taxonomic scope" value="Bacteria"/>
</dbReference>
<keyword evidence="5" id="KW-0411">Iron-sulfur</keyword>
<name>B8CYI7_HALOH</name>
<evidence type="ECO:0000313" key="7">
    <source>
        <dbReference type="EMBL" id="ACL70356.1"/>
    </source>
</evidence>
<dbReference type="EMBL" id="CP001098">
    <property type="protein sequence ID" value="ACL70356.1"/>
    <property type="molecule type" value="Genomic_DNA"/>
</dbReference>
<dbReference type="GO" id="GO:0051536">
    <property type="term" value="F:iron-sulfur cluster binding"/>
    <property type="evidence" value="ECO:0007669"/>
    <property type="project" value="UniProtKB-KW"/>
</dbReference>
<dbReference type="Gene3D" id="3.30.420.40">
    <property type="match status" value="2"/>
</dbReference>
<dbReference type="PANTHER" id="PTHR32329:SF2">
    <property type="entry name" value="BIFUNCTIONAL PROTEIN [INCLUDES 2-HYDROXYACYL-COA DEHYDRATASE (N-TER) AND ITS ACTIVATOR DOMAIN (C_TERM)"/>
    <property type="match status" value="1"/>
</dbReference>
<dbReference type="STRING" id="373903.Hore_16070"/>
<dbReference type="SUPFAM" id="SSF53067">
    <property type="entry name" value="Actin-like ATPase domain"/>
    <property type="match status" value="1"/>
</dbReference>
<dbReference type="InterPro" id="IPR051805">
    <property type="entry name" value="Dehydratase_Activator_Redct"/>
</dbReference>
<proteinExistence type="predicted"/>
<dbReference type="PANTHER" id="PTHR32329">
    <property type="entry name" value="BIFUNCTIONAL PROTEIN [INCLUDES 2-HYDROXYACYL-COA DEHYDRATASE (N-TER) AND ITS ACTIVATOR DOMAIN (C_TERM)-RELATED"/>
    <property type="match status" value="1"/>
</dbReference>
<dbReference type="OrthoDB" id="9778513at2"/>
<dbReference type="Proteomes" id="UP000000719">
    <property type="component" value="Chromosome"/>
</dbReference>
<dbReference type="GO" id="GO:0046872">
    <property type="term" value="F:metal ion binding"/>
    <property type="evidence" value="ECO:0007669"/>
    <property type="project" value="UniProtKB-KW"/>
</dbReference>
<dbReference type="InterPro" id="IPR008275">
    <property type="entry name" value="CoA_E_activase_dom"/>
</dbReference>
<evidence type="ECO:0000256" key="4">
    <source>
        <dbReference type="ARBA" id="ARBA00023004"/>
    </source>
</evidence>
<gene>
    <name evidence="7" type="ordered locus">Hore_16070</name>
</gene>
<comment type="cofactor">
    <cofactor evidence="1">
        <name>[4Fe-4S] cluster</name>
        <dbReference type="ChEBI" id="CHEBI:49883"/>
    </cofactor>
</comment>
<evidence type="ECO:0000256" key="5">
    <source>
        <dbReference type="ARBA" id="ARBA00023014"/>
    </source>
</evidence>
<dbReference type="Pfam" id="PF01869">
    <property type="entry name" value="BcrAD_BadFG"/>
    <property type="match status" value="1"/>
</dbReference>
<evidence type="ECO:0000313" key="8">
    <source>
        <dbReference type="Proteomes" id="UP000000719"/>
    </source>
</evidence>
<evidence type="ECO:0000259" key="6">
    <source>
        <dbReference type="Pfam" id="PF01869"/>
    </source>
</evidence>
<organism evidence="7 8">
    <name type="scientific">Halothermothrix orenii (strain H 168 / OCM 544 / DSM 9562)</name>
    <dbReference type="NCBI Taxonomy" id="373903"/>
    <lineage>
        <taxon>Bacteria</taxon>
        <taxon>Bacillati</taxon>
        <taxon>Bacillota</taxon>
        <taxon>Clostridia</taxon>
        <taxon>Halanaerobiales</taxon>
        <taxon>Halothermotrichaceae</taxon>
        <taxon>Halothermothrix</taxon>
    </lineage>
</organism>
<comment type="subunit">
    <text evidence="2">Homodimer.</text>
</comment>
<evidence type="ECO:0000256" key="1">
    <source>
        <dbReference type="ARBA" id="ARBA00001966"/>
    </source>
</evidence>
<protein>
    <submittedName>
        <fullName evidence="7">Putative CoA-substrate-specific enzyme activase</fullName>
    </submittedName>
</protein>
<dbReference type="HOGENOM" id="CLU_066597_0_0_9"/>
<sequence>MLIAGLDIGSRTTKTVILEDGDLVSWEIMNTGARTAGRAREVIKKALRKIDYSLEQVKRVVATGYGRLSIPFADREITEITAHALGVHHKYPNTRTVIDIGGQDSKVIRLDANGRVDDFVMNDKCAAGTGRFLEVMAETLEVPLEEIGPLSLKTDTAAPISSTCTVFAESEVISLIADGVEREDILRGLHTAIVKRITGMARQVGIKEEVTLSGGVSLNKGVRQLLEKELEVSLNIPHYPQLMGAYGAALLGYREMCEIN</sequence>
<feature type="domain" description="ATPase BadF/BadG/BcrA/BcrD type" evidence="6">
    <location>
        <begin position="5"/>
        <end position="252"/>
    </location>
</feature>
<accession>B8CYI7</accession>
<dbReference type="RefSeq" id="WP_012636539.1">
    <property type="nucleotide sequence ID" value="NC_011899.1"/>
</dbReference>
<dbReference type="InterPro" id="IPR043129">
    <property type="entry name" value="ATPase_NBD"/>
</dbReference>
<dbReference type="InterPro" id="IPR002731">
    <property type="entry name" value="ATPase_BadF"/>
</dbReference>